<keyword evidence="9" id="KW-1133">Transmembrane helix</keyword>
<dbReference type="OrthoDB" id="348678at2759"/>
<keyword evidence="8" id="KW-0735">Signal-anchor</keyword>
<feature type="compositionally biased region" description="Acidic residues" evidence="13">
    <location>
        <begin position="631"/>
        <end position="640"/>
    </location>
</feature>
<evidence type="ECO:0000256" key="11">
    <source>
        <dbReference type="ARBA" id="ARBA00023180"/>
    </source>
</evidence>
<keyword evidence="5 12" id="KW-0926">Vacuole</keyword>
<feature type="region of interest" description="Disordered" evidence="13">
    <location>
        <begin position="548"/>
        <end position="577"/>
    </location>
</feature>
<comment type="function">
    <text evidence="12">Catalyzes the hydrolysis of inorganic polyphosphate (polyP) chains of many hundreds of phosphate residues into shorter lengths.</text>
</comment>
<dbReference type="GO" id="GO:0005774">
    <property type="term" value="C:vacuolar membrane"/>
    <property type="evidence" value="ECO:0007669"/>
    <property type="project" value="UniProtKB-SubCell"/>
</dbReference>
<dbReference type="PIRSF" id="PIRSF027093">
    <property type="entry name" value="EndopolyPtase_N1"/>
    <property type="match status" value="1"/>
</dbReference>
<dbReference type="SUPFAM" id="SSF56300">
    <property type="entry name" value="Metallo-dependent phosphatases"/>
    <property type="match status" value="1"/>
</dbReference>
<evidence type="ECO:0000313" key="16">
    <source>
        <dbReference type="EMBL" id="QPH00064.1"/>
    </source>
</evidence>
<keyword evidence="17" id="KW-1185">Reference proteome</keyword>
<dbReference type="CDD" id="cd00842">
    <property type="entry name" value="MPP_ASMase"/>
    <property type="match status" value="1"/>
</dbReference>
<evidence type="ECO:0000313" key="17">
    <source>
        <dbReference type="Proteomes" id="UP000594364"/>
    </source>
</evidence>
<keyword evidence="6" id="KW-0812">Transmembrane</keyword>
<keyword evidence="11" id="KW-0325">Glycoprotein</keyword>
<dbReference type="EMBL" id="CP031387">
    <property type="protein sequence ID" value="QPH00064.1"/>
    <property type="molecule type" value="Genomic_DNA"/>
</dbReference>
<dbReference type="GO" id="GO:0006798">
    <property type="term" value="P:polyphosphate catabolic process"/>
    <property type="evidence" value="ECO:0007669"/>
    <property type="project" value="TreeGrafter"/>
</dbReference>
<feature type="signal peptide" evidence="14">
    <location>
        <begin position="1"/>
        <end position="22"/>
    </location>
</feature>
<dbReference type="InterPro" id="IPR012358">
    <property type="entry name" value="EndopolyPtase_N1"/>
</dbReference>
<feature type="domain" description="Calcineurin-like phosphoesterase" evidence="15">
    <location>
        <begin position="52"/>
        <end position="315"/>
    </location>
</feature>
<name>A0A7S9KS50_EPIFF</name>
<accession>A0A7S9KS50</accession>
<evidence type="ECO:0000256" key="10">
    <source>
        <dbReference type="ARBA" id="ARBA00023136"/>
    </source>
</evidence>
<feature type="compositionally biased region" description="Basic and acidic residues" evidence="13">
    <location>
        <begin position="548"/>
        <end position="566"/>
    </location>
</feature>
<protein>
    <recommendedName>
        <fullName evidence="4 12">Endopolyphosphatase</fullName>
        <ecNumber evidence="3 12">3.6.1.10</ecNumber>
    </recommendedName>
</protein>
<feature type="region of interest" description="Disordered" evidence="13">
    <location>
        <begin position="631"/>
        <end position="671"/>
    </location>
</feature>
<evidence type="ECO:0000256" key="9">
    <source>
        <dbReference type="ARBA" id="ARBA00022989"/>
    </source>
</evidence>
<gene>
    <name evidence="16" type="ORF">C2857_003219</name>
</gene>
<dbReference type="AlphaFoldDB" id="A0A7S9KS50"/>
<evidence type="ECO:0000256" key="14">
    <source>
        <dbReference type="SAM" id="SignalP"/>
    </source>
</evidence>
<keyword evidence="10 12" id="KW-0472">Membrane</keyword>
<dbReference type="PANTHER" id="PTHR10340">
    <property type="entry name" value="SPHINGOMYELIN PHOSPHODIESTERASE"/>
    <property type="match status" value="1"/>
</dbReference>
<evidence type="ECO:0000256" key="4">
    <source>
        <dbReference type="ARBA" id="ARBA00014458"/>
    </source>
</evidence>
<comment type="similarity">
    <text evidence="2">Belongs to the endopolyphosphatase PPN1 family.</text>
</comment>
<reference evidence="16 17" key="1">
    <citation type="journal article" date="2018" name="PLoS Genet.">
        <title>Repeat elements organise 3D genome structure and mediate transcription in the filamentous fungus Epichloe festucae.</title>
        <authorList>
            <person name="Winter D.J."/>
            <person name="Ganley A.R.D."/>
            <person name="Young C.A."/>
            <person name="Liachko I."/>
            <person name="Schardl C.L."/>
            <person name="Dupont P.Y."/>
            <person name="Berry D."/>
            <person name="Ram A."/>
            <person name="Scott B."/>
            <person name="Cox M.P."/>
        </authorList>
    </citation>
    <scope>NUCLEOTIDE SEQUENCE [LARGE SCALE GENOMIC DNA]</scope>
    <source>
        <strain evidence="16 17">Fl1</strain>
    </source>
</reference>
<evidence type="ECO:0000256" key="5">
    <source>
        <dbReference type="ARBA" id="ARBA00022554"/>
    </source>
</evidence>
<dbReference type="GO" id="GO:0000324">
    <property type="term" value="C:fungal-type vacuole"/>
    <property type="evidence" value="ECO:0007669"/>
    <property type="project" value="TreeGrafter"/>
</dbReference>
<evidence type="ECO:0000256" key="12">
    <source>
        <dbReference type="PIRNR" id="PIRNR027093"/>
    </source>
</evidence>
<feature type="compositionally biased region" description="Basic residues" evidence="13">
    <location>
        <begin position="567"/>
        <end position="576"/>
    </location>
</feature>
<dbReference type="Proteomes" id="UP000594364">
    <property type="component" value="Chromosome 3"/>
</dbReference>
<evidence type="ECO:0000259" key="15">
    <source>
        <dbReference type="Pfam" id="PF00149"/>
    </source>
</evidence>
<proteinExistence type="inferred from homology"/>
<evidence type="ECO:0000256" key="1">
    <source>
        <dbReference type="ARBA" id="ARBA00004576"/>
    </source>
</evidence>
<evidence type="ECO:0000256" key="7">
    <source>
        <dbReference type="ARBA" id="ARBA00022801"/>
    </source>
</evidence>
<dbReference type="GO" id="GO:0004309">
    <property type="term" value="F:exopolyphosphatase activity"/>
    <property type="evidence" value="ECO:0007669"/>
    <property type="project" value="TreeGrafter"/>
</dbReference>
<feature type="compositionally biased region" description="Basic residues" evidence="13">
    <location>
        <begin position="487"/>
        <end position="502"/>
    </location>
</feature>
<keyword evidence="7 12" id="KW-0378">Hydrolase</keyword>
<organism evidence="16 17">
    <name type="scientific">Epichloe festucae (strain Fl1)</name>
    <dbReference type="NCBI Taxonomy" id="877507"/>
    <lineage>
        <taxon>Eukaryota</taxon>
        <taxon>Fungi</taxon>
        <taxon>Dikarya</taxon>
        <taxon>Ascomycota</taxon>
        <taxon>Pezizomycotina</taxon>
        <taxon>Sordariomycetes</taxon>
        <taxon>Hypocreomycetidae</taxon>
        <taxon>Hypocreales</taxon>
        <taxon>Clavicipitaceae</taxon>
        <taxon>Epichloe</taxon>
    </lineage>
</organism>
<feature type="chain" id="PRO_5034707593" description="Endopolyphosphatase" evidence="14">
    <location>
        <begin position="23"/>
        <end position="704"/>
    </location>
</feature>
<evidence type="ECO:0000256" key="6">
    <source>
        <dbReference type="ARBA" id="ARBA00022692"/>
    </source>
</evidence>
<dbReference type="Gene3D" id="3.60.21.10">
    <property type="match status" value="1"/>
</dbReference>
<keyword evidence="14" id="KW-0732">Signal</keyword>
<evidence type="ECO:0000256" key="2">
    <source>
        <dbReference type="ARBA" id="ARBA00010399"/>
    </source>
</evidence>
<dbReference type="Pfam" id="PF00149">
    <property type="entry name" value="Metallophos"/>
    <property type="match status" value="1"/>
</dbReference>
<sequence length="704" mass="80757">MPRLATWLLVQAALALSRSVIASPILPDSQQQTLQDNSQVHTDPQSRKLHGRFLHITDFHPDEFYKPHTSTEDGVACHRGKGMAGTFGAEKTDCDSPYSLVDATLKWVKENVKDTIDFVVWTGDSARHDSDEDHPRTDKMVLDSNRAVANKMIKTFSSPNGKLDIPIIPSFGNNDFLPHNIMYPGPNFWFRAYADIWSRFIPEEQRHSFQFGGWFHVDVIPGKLAVFSLNTMYFFDRNAAVDGCAQPSEPGYKHMEWLRVQLDIMRQTGVKAILIGHVPPARTNSKQNWDETCWQRYTLWLQKYRDVVVASLYGHMNIDHFLLSDTKQIDLSIGASRPGVQGGSLNESDFSAQSKENYLQELRDLWGDLPDSAIKLLEEMEDDENGPISAERKKHRRKNNGKFSKIGGKYAERYQLALVSPSVVPNYFPTMRVYEYNMTGLENATIWEDKSHTLENGAPRIDLVYNDDDDDDYTSMELRSIDIEKEKRRKKKKKKKKKKGRNKPKDPNLIIPADPPKNSLPGPAYYPQQFTLVGYTQYFANLTHINNDHAGRGDDADGSKWRDGNHGGKKPKHSPARPRTVQFEVEYSTFGDEGFKLKDLTVRNYLHLAYRMGQRGKANDETMSGINELGDFEDDEESCDEMTSNEVDANKGKKHKKKKHKKKKKKGKHEKNKTWLRWLSYAFVQTIPTDELEELFRTEQTDVQ</sequence>
<evidence type="ECO:0000256" key="13">
    <source>
        <dbReference type="SAM" id="MobiDB-lite"/>
    </source>
</evidence>
<feature type="compositionally biased region" description="Basic residues" evidence="13">
    <location>
        <begin position="652"/>
        <end position="671"/>
    </location>
</feature>
<feature type="region of interest" description="Disordered" evidence="13">
    <location>
        <begin position="484"/>
        <end position="522"/>
    </location>
</feature>
<dbReference type="InterPro" id="IPR041805">
    <property type="entry name" value="ASMase/PPN1_MPP"/>
</dbReference>
<evidence type="ECO:0000256" key="3">
    <source>
        <dbReference type="ARBA" id="ARBA00012459"/>
    </source>
</evidence>
<dbReference type="PANTHER" id="PTHR10340:SF55">
    <property type="entry name" value="ENDOPOLYPHOSPHATASE"/>
    <property type="match status" value="1"/>
</dbReference>
<feature type="region of interest" description="Disordered" evidence="13">
    <location>
        <begin position="384"/>
        <end position="404"/>
    </location>
</feature>
<dbReference type="GO" id="GO:0008081">
    <property type="term" value="F:phosphoric diester hydrolase activity"/>
    <property type="evidence" value="ECO:0007669"/>
    <property type="project" value="TreeGrafter"/>
</dbReference>
<dbReference type="EC" id="3.6.1.10" evidence="3 12"/>
<dbReference type="FunFam" id="3.60.21.10:FF:000082">
    <property type="entry name" value="Endopolyphosphatase"/>
    <property type="match status" value="1"/>
</dbReference>
<dbReference type="InterPro" id="IPR004843">
    <property type="entry name" value="Calcineurin-like_PHP"/>
</dbReference>
<evidence type="ECO:0000256" key="8">
    <source>
        <dbReference type="ARBA" id="ARBA00022968"/>
    </source>
</evidence>
<comment type="subcellular location">
    <subcellularLocation>
        <location evidence="1">Vacuole membrane</location>
        <topology evidence="1">Single-pass type II membrane protein</topology>
    </subcellularLocation>
</comment>
<dbReference type="InterPro" id="IPR029052">
    <property type="entry name" value="Metallo-depent_PP-like"/>
</dbReference>
<dbReference type="GO" id="GO:0000298">
    <property type="term" value="F:endopolyphosphatase activity"/>
    <property type="evidence" value="ECO:0007669"/>
    <property type="project" value="UniProtKB-EC"/>
</dbReference>
<comment type="catalytic activity">
    <reaction evidence="12">
        <text>[phosphate](n+1) + n H2O = (n+1) phosphate + n H(+)</text>
        <dbReference type="Rhea" id="RHEA:22452"/>
        <dbReference type="Rhea" id="RHEA-COMP:14280"/>
        <dbReference type="ChEBI" id="CHEBI:15377"/>
        <dbReference type="ChEBI" id="CHEBI:15378"/>
        <dbReference type="ChEBI" id="CHEBI:16838"/>
        <dbReference type="ChEBI" id="CHEBI:43474"/>
        <dbReference type="EC" id="3.6.1.10"/>
    </reaction>
</comment>